<reference evidence="1 2" key="1">
    <citation type="submission" date="2024-09" db="EMBL/GenBank/DDBJ databases">
        <authorList>
            <person name="D'Angelo T."/>
        </authorList>
    </citation>
    <scope>NUCLEOTIDE SEQUENCE [LARGE SCALE GENOMIC DNA]</scope>
    <source>
        <strain evidence="1">SAG AM-320-E07</strain>
    </source>
</reference>
<evidence type="ECO:0000313" key="1">
    <source>
        <dbReference type="EMBL" id="MFC1572274.1"/>
    </source>
</evidence>
<dbReference type="InterPro" id="IPR036280">
    <property type="entry name" value="Multihaem_cyt_sf"/>
</dbReference>
<protein>
    <recommendedName>
        <fullName evidence="3">Doubled CXXCH motif domain-containing protein</fullName>
    </recommendedName>
</protein>
<comment type="caution">
    <text evidence="1">The sequence shown here is derived from an EMBL/GenBank/DDBJ whole genome shotgun (WGS) entry which is preliminary data.</text>
</comment>
<dbReference type="EMBL" id="JBHPKH010000009">
    <property type="protein sequence ID" value="MFC1572274.1"/>
    <property type="molecule type" value="Genomic_DNA"/>
</dbReference>
<organism evidence="1 2">
    <name type="scientific">Eiseniibacteriota bacterium</name>
    <dbReference type="NCBI Taxonomy" id="2212470"/>
    <lineage>
        <taxon>Bacteria</taxon>
        <taxon>Candidatus Eiseniibacteriota</taxon>
    </lineage>
</organism>
<name>A0ABV6YJB4_UNCEI</name>
<accession>A0ABV6YJB4</accession>
<sequence length="201" mass="21440">CHDRHALLGGPTAPPGPYFSAQFQSNFRSDASVIIPDGLNTDIAGYSLSGAIDVNSHYTHMQAPPAPYDSDRDGTLDSYTTCVACHNVHGSSSPVMIRDGKLIGMEPGLNFGHVRYDRHNPSQGGCSDPIIMTSEGETLPVDTHGGVMRASSGLAANGICNFCHCSGAGTGDPEYVINCYDPDCVDYYREYVTPPPAGRKR</sequence>
<feature type="non-terminal residue" evidence="1">
    <location>
        <position position="1"/>
    </location>
</feature>
<dbReference type="Proteomes" id="UP001593833">
    <property type="component" value="Unassembled WGS sequence"/>
</dbReference>
<keyword evidence="2" id="KW-1185">Reference proteome</keyword>
<dbReference type="SUPFAM" id="SSF48695">
    <property type="entry name" value="Multiheme cytochromes"/>
    <property type="match status" value="1"/>
</dbReference>
<gene>
    <name evidence="1" type="ORF">ACFL6M_01625</name>
</gene>
<evidence type="ECO:0008006" key="3">
    <source>
        <dbReference type="Google" id="ProtNLM"/>
    </source>
</evidence>
<evidence type="ECO:0000313" key="2">
    <source>
        <dbReference type="Proteomes" id="UP001593833"/>
    </source>
</evidence>
<proteinExistence type="predicted"/>